<evidence type="ECO:0000313" key="2">
    <source>
        <dbReference type="Proteomes" id="UP000006906"/>
    </source>
</evidence>
<dbReference type="InParanoid" id="A0A2K3E522"/>
<name>A0A2K3E522_CHLRE</name>
<reference evidence="1 2" key="1">
    <citation type="journal article" date="2007" name="Science">
        <title>The Chlamydomonas genome reveals the evolution of key animal and plant functions.</title>
        <authorList>
            <person name="Merchant S.S."/>
            <person name="Prochnik S.E."/>
            <person name="Vallon O."/>
            <person name="Harris E.H."/>
            <person name="Karpowicz S.J."/>
            <person name="Witman G.B."/>
            <person name="Terry A."/>
            <person name="Salamov A."/>
            <person name="Fritz-Laylin L.K."/>
            <person name="Marechal-Drouard L."/>
            <person name="Marshall W.F."/>
            <person name="Qu L.H."/>
            <person name="Nelson D.R."/>
            <person name="Sanderfoot A.A."/>
            <person name="Spalding M.H."/>
            <person name="Kapitonov V.V."/>
            <person name="Ren Q."/>
            <person name="Ferris P."/>
            <person name="Lindquist E."/>
            <person name="Shapiro H."/>
            <person name="Lucas S.M."/>
            <person name="Grimwood J."/>
            <person name="Schmutz J."/>
            <person name="Cardol P."/>
            <person name="Cerutti H."/>
            <person name="Chanfreau G."/>
            <person name="Chen C.L."/>
            <person name="Cognat V."/>
            <person name="Croft M.T."/>
            <person name="Dent R."/>
            <person name="Dutcher S."/>
            <person name="Fernandez E."/>
            <person name="Fukuzawa H."/>
            <person name="Gonzalez-Ballester D."/>
            <person name="Gonzalez-Halphen D."/>
            <person name="Hallmann A."/>
            <person name="Hanikenne M."/>
            <person name="Hippler M."/>
            <person name="Inwood W."/>
            <person name="Jabbari K."/>
            <person name="Kalanon M."/>
            <person name="Kuras R."/>
            <person name="Lefebvre P.A."/>
            <person name="Lemaire S.D."/>
            <person name="Lobanov A.V."/>
            <person name="Lohr M."/>
            <person name="Manuell A."/>
            <person name="Meier I."/>
            <person name="Mets L."/>
            <person name="Mittag M."/>
            <person name="Mittelmeier T."/>
            <person name="Moroney J.V."/>
            <person name="Moseley J."/>
            <person name="Napoli C."/>
            <person name="Nedelcu A.M."/>
            <person name="Niyogi K."/>
            <person name="Novoselov S.V."/>
            <person name="Paulsen I.T."/>
            <person name="Pazour G."/>
            <person name="Purton S."/>
            <person name="Ral J.P."/>
            <person name="Riano-Pachon D.M."/>
            <person name="Riekhof W."/>
            <person name="Rymarquis L."/>
            <person name="Schroda M."/>
            <person name="Stern D."/>
            <person name="Umen J."/>
            <person name="Willows R."/>
            <person name="Wilson N."/>
            <person name="Zimmer S.L."/>
            <person name="Allmer J."/>
            <person name="Balk J."/>
            <person name="Bisova K."/>
            <person name="Chen C.J."/>
            <person name="Elias M."/>
            <person name="Gendler K."/>
            <person name="Hauser C."/>
            <person name="Lamb M.R."/>
            <person name="Ledford H."/>
            <person name="Long J.C."/>
            <person name="Minagawa J."/>
            <person name="Page M.D."/>
            <person name="Pan J."/>
            <person name="Pootakham W."/>
            <person name="Roje S."/>
            <person name="Rose A."/>
            <person name="Stahlberg E."/>
            <person name="Terauchi A.M."/>
            <person name="Yang P."/>
            <person name="Ball S."/>
            <person name="Bowler C."/>
            <person name="Dieckmann C.L."/>
            <person name="Gladyshev V.N."/>
            <person name="Green P."/>
            <person name="Jorgensen R."/>
            <person name="Mayfield S."/>
            <person name="Mueller-Roeber B."/>
            <person name="Rajamani S."/>
            <person name="Sayre R.T."/>
            <person name="Brokstein P."/>
            <person name="Dubchak I."/>
            <person name="Goodstein D."/>
            <person name="Hornick L."/>
            <person name="Huang Y.W."/>
            <person name="Jhaveri J."/>
            <person name="Luo Y."/>
            <person name="Martinez D."/>
            <person name="Ngau W.C."/>
            <person name="Otillar B."/>
            <person name="Poliakov A."/>
            <person name="Porter A."/>
            <person name="Szajkowski L."/>
            <person name="Werner G."/>
            <person name="Zhou K."/>
            <person name="Grigoriev I.V."/>
            <person name="Rokhsar D.S."/>
            <person name="Grossman A.R."/>
        </authorList>
    </citation>
    <scope>NUCLEOTIDE SEQUENCE [LARGE SCALE GENOMIC DNA]</scope>
    <source>
        <strain evidence="2">CC-503</strain>
    </source>
</reference>
<accession>A0A2K3E522</accession>
<dbReference type="Gramene" id="PNW87837">
    <property type="protein sequence ID" value="PNW87837"/>
    <property type="gene ID" value="CHLRE_01g003826v5"/>
</dbReference>
<keyword evidence="2" id="KW-1185">Reference proteome</keyword>
<gene>
    <name evidence="1" type="ORF">CHLRE_01g003826v5</name>
</gene>
<dbReference type="KEGG" id="cre:CHLRE_01g003826v5"/>
<sequence length="60" mass="6512">MHGRWRVLRRVLLLANVPTQDTLQSAPDLARGYLLATAVGNLRCANKEPVVDVSQTAAAL</sequence>
<proteinExistence type="predicted"/>
<dbReference type="Proteomes" id="UP000006906">
    <property type="component" value="Chromosome 1"/>
</dbReference>
<organism evidence="1 2">
    <name type="scientific">Chlamydomonas reinhardtii</name>
    <name type="common">Chlamydomonas smithii</name>
    <dbReference type="NCBI Taxonomy" id="3055"/>
    <lineage>
        <taxon>Eukaryota</taxon>
        <taxon>Viridiplantae</taxon>
        <taxon>Chlorophyta</taxon>
        <taxon>core chlorophytes</taxon>
        <taxon>Chlorophyceae</taxon>
        <taxon>CS clade</taxon>
        <taxon>Chlamydomonadales</taxon>
        <taxon>Chlamydomonadaceae</taxon>
        <taxon>Chlamydomonas</taxon>
    </lineage>
</organism>
<protein>
    <submittedName>
        <fullName evidence="1">Uncharacterized protein</fullName>
    </submittedName>
</protein>
<dbReference type="RefSeq" id="XP_042928073.1">
    <property type="nucleotide sequence ID" value="XM_043058159.1"/>
</dbReference>
<evidence type="ECO:0000313" key="1">
    <source>
        <dbReference type="EMBL" id="PNW87837.1"/>
    </source>
</evidence>
<dbReference type="AlphaFoldDB" id="A0A2K3E522"/>
<dbReference type="EMBL" id="CM008962">
    <property type="protein sequence ID" value="PNW87837.1"/>
    <property type="molecule type" value="Genomic_DNA"/>
</dbReference>
<dbReference type="GeneID" id="66051917"/>